<proteinExistence type="predicted"/>
<evidence type="ECO:0000313" key="4">
    <source>
        <dbReference type="Proteomes" id="UP000198814"/>
    </source>
</evidence>
<dbReference type="NCBIfam" id="TIGR02595">
    <property type="entry name" value="PEP_CTERM"/>
    <property type="match status" value="1"/>
</dbReference>
<organism evidence="3 4">
    <name type="scientific">Nitrosomonas oligotropha</name>
    <dbReference type="NCBI Taxonomy" id="42354"/>
    <lineage>
        <taxon>Bacteria</taxon>
        <taxon>Pseudomonadati</taxon>
        <taxon>Pseudomonadota</taxon>
        <taxon>Betaproteobacteria</taxon>
        <taxon>Nitrosomonadales</taxon>
        <taxon>Nitrosomonadaceae</taxon>
        <taxon>Nitrosomonas</taxon>
    </lineage>
</organism>
<keyword evidence="4" id="KW-1185">Reference proteome</keyword>
<dbReference type="EMBL" id="FODO01000006">
    <property type="protein sequence ID" value="SEO23045.1"/>
    <property type="molecule type" value="Genomic_DNA"/>
</dbReference>
<dbReference type="InterPro" id="IPR036465">
    <property type="entry name" value="vWFA_dom_sf"/>
</dbReference>
<dbReference type="STRING" id="42354.SAMN05216333_10698"/>
<keyword evidence="1" id="KW-0732">Signal</keyword>
<dbReference type="AlphaFoldDB" id="A0A1H8N081"/>
<dbReference type="SMART" id="SM00327">
    <property type="entry name" value="VWA"/>
    <property type="match status" value="1"/>
</dbReference>
<sequence>MKRTIKHWLAVSAVASIGFCASSASLAAVAVSWTGPSPLATYSVGEIVNPFGNANASGIIGGTGLDLALVLDSSGSMGTISSGKSRNAWLEEASAALVNALPVDSTSVSVIDFDSDALLLQGLTPLSSGSAAVLSAITAIDASGGTNIGAGIDRASTELTGPNHTDGRTQMMVVVSDGVSSGNPVASATAALGLGIDAIHTVGIPGHDAVTMQNIATAGNGIYTNASDLTDLINLFNGTAGNLVGIDYVDVTMNDGSFISHIAIDGLGNFVLPDATLFFGANVFTAVAYDTLGNSATAELILTAVPEPSTYAMLGLGLVLIGWANRRRIV</sequence>
<dbReference type="PROSITE" id="PS50234">
    <property type="entry name" value="VWFA"/>
    <property type="match status" value="1"/>
</dbReference>
<dbReference type="Pfam" id="PF13519">
    <property type="entry name" value="VWA_2"/>
    <property type="match status" value="1"/>
</dbReference>
<feature type="signal peptide" evidence="1">
    <location>
        <begin position="1"/>
        <end position="27"/>
    </location>
</feature>
<reference evidence="4" key="1">
    <citation type="submission" date="2016-10" db="EMBL/GenBank/DDBJ databases">
        <authorList>
            <person name="Varghese N."/>
            <person name="Submissions S."/>
        </authorList>
    </citation>
    <scope>NUCLEOTIDE SEQUENCE [LARGE SCALE GENOMIC DNA]</scope>
    <source>
        <strain evidence="4">Nm76</strain>
    </source>
</reference>
<dbReference type="Proteomes" id="UP000198814">
    <property type="component" value="Unassembled WGS sequence"/>
</dbReference>
<dbReference type="RefSeq" id="WP_090317447.1">
    <property type="nucleotide sequence ID" value="NZ_FNOE01000006.1"/>
</dbReference>
<dbReference type="PANTHER" id="PTHR10579">
    <property type="entry name" value="CALCIUM-ACTIVATED CHLORIDE CHANNEL REGULATOR"/>
    <property type="match status" value="1"/>
</dbReference>
<dbReference type="InterPro" id="IPR002035">
    <property type="entry name" value="VWF_A"/>
</dbReference>
<protein>
    <submittedName>
        <fullName evidence="3">PEP-CTERM protein-sorting domain-containing protein</fullName>
    </submittedName>
</protein>
<evidence type="ECO:0000259" key="2">
    <source>
        <dbReference type="PROSITE" id="PS50234"/>
    </source>
</evidence>
<gene>
    <name evidence="3" type="ORF">SAMN05216333_10698</name>
</gene>
<dbReference type="InterPro" id="IPR051266">
    <property type="entry name" value="CLCR"/>
</dbReference>
<evidence type="ECO:0000256" key="1">
    <source>
        <dbReference type="SAM" id="SignalP"/>
    </source>
</evidence>
<feature type="chain" id="PRO_5011794943" evidence="1">
    <location>
        <begin position="28"/>
        <end position="330"/>
    </location>
</feature>
<dbReference type="CDD" id="cd00198">
    <property type="entry name" value="vWFA"/>
    <property type="match status" value="1"/>
</dbReference>
<dbReference type="SUPFAM" id="SSF53300">
    <property type="entry name" value="vWA-like"/>
    <property type="match status" value="1"/>
</dbReference>
<accession>A0A1H8N081</accession>
<dbReference type="Pfam" id="PF07589">
    <property type="entry name" value="PEP-CTERM"/>
    <property type="match status" value="1"/>
</dbReference>
<feature type="domain" description="VWFA" evidence="2">
    <location>
        <begin position="66"/>
        <end position="239"/>
    </location>
</feature>
<evidence type="ECO:0000313" key="3">
    <source>
        <dbReference type="EMBL" id="SEO23045.1"/>
    </source>
</evidence>
<dbReference type="InterPro" id="IPR013424">
    <property type="entry name" value="Ice-binding_C"/>
</dbReference>
<name>A0A1H8N081_9PROT</name>
<dbReference type="PANTHER" id="PTHR10579:SF43">
    <property type="entry name" value="ZINC FINGER (C3HC4-TYPE RING FINGER) FAMILY PROTEIN"/>
    <property type="match status" value="1"/>
</dbReference>
<dbReference type="Gene3D" id="3.40.50.410">
    <property type="entry name" value="von Willebrand factor, type A domain"/>
    <property type="match status" value="1"/>
</dbReference>